<reference evidence="1" key="4">
    <citation type="submission" date="2019-03" db="UniProtKB">
        <authorList>
            <consortium name="EnsemblPlants"/>
        </authorList>
    </citation>
    <scope>IDENTIFICATION</scope>
</reference>
<dbReference type="EnsemblPlants" id="AET7Gv20035800.19">
    <property type="protein sequence ID" value="AET7Gv20035800.19"/>
    <property type="gene ID" value="AET7Gv20035800"/>
</dbReference>
<reference evidence="2" key="2">
    <citation type="journal article" date="2017" name="Nat. Plants">
        <title>The Aegilops tauschii genome reveals multiple impacts of transposons.</title>
        <authorList>
            <person name="Zhao G."/>
            <person name="Zou C."/>
            <person name="Li K."/>
            <person name="Wang K."/>
            <person name="Li T."/>
            <person name="Gao L."/>
            <person name="Zhang X."/>
            <person name="Wang H."/>
            <person name="Yang Z."/>
            <person name="Liu X."/>
            <person name="Jiang W."/>
            <person name="Mao L."/>
            <person name="Kong X."/>
            <person name="Jiao Y."/>
            <person name="Jia J."/>
        </authorList>
    </citation>
    <scope>NUCLEOTIDE SEQUENCE [LARGE SCALE GENOMIC DNA]</scope>
    <source>
        <strain evidence="2">cv. AL8/78</strain>
    </source>
</reference>
<sequence length="50" mass="6143">MGHHYFSDLNTLIFLYRGNTIWIMSDTHQFPYLKHILYFPFIKLKRVIVN</sequence>
<reference evidence="1" key="3">
    <citation type="journal article" date="2017" name="Nature">
        <title>Genome sequence of the progenitor of the wheat D genome Aegilops tauschii.</title>
        <authorList>
            <person name="Luo M.C."/>
            <person name="Gu Y.Q."/>
            <person name="Puiu D."/>
            <person name="Wang H."/>
            <person name="Twardziok S.O."/>
            <person name="Deal K.R."/>
            <person name="Huo N."/>
            <person name="Zhu T."/>
            <person name="Wang L."/>
            <person name="Wang Y."/>
            <person name="McGuire P.E."/>
            <person name="Liu S."/>
            <person name="Long H."/>
            <person name="Ramasamy R.K."/>
            <person name="Rodriguez J.C."/>
            <person name="Van S.L."/>
            <person name="Yuan L."/>
            <person name="Wang Z."/>
            <person name="Xia Z."/>
            <person name="Xiao L."/>
            <person name="Anderson O.D."/>
            <person name="Ouyang S."/>
            <person name="Liang Y."/>
            <person name="Zimin A.V."/>
            <person name="Pertea G."/>
            <person name="Qi P."/>
            <person name="Bennetzen J.L."/>
            <person name="Dai X."/>
            <person name="Dawson M.W."/>
            <person name="Muller H.G."/>
            <person name="Kugler K."/>
            <person name="Rivarola-Duarte L."/>
            <person name="Spannagl M."/>
            <person name="Mayer K.F.X."/>
            <person name="Lu F.H."/>
            <person name="Bevan M.W."/>
            <person name="Leroy P."/>
            <person name="Li P."/>
            <person name="You F.M."/>
            <person name="Sun Q."/>
            <person name="Liu Z."/>
            <person name="Lyons E."/>
            <person name="Wicker T."/>
            <person name="Salzberg S.L."/>
            <person name="Devos K.M."/>
            <person name="Dvorak J."/>
        </authorList>
    </citation>
    <scope>NUCLEOTIDE SEQUENCE [LARGE SCALE GENOMIC DNA]</scope>
    <source>
        <strain evidence="1">cv. AL8/78</strain>
    </source>
</reference>
<name>A0A453QC89_AEGTS</name>
<dbReference type="Gramene" id="AET7Gv20035800.19">
    <property type="protein sequence ID" value="AET7Gv20035800.19"/>
    <property type="gene ID" value="AET7Gv20035800"/>
</dbReference>
<evidence type="ECO:0000313" key="1">
    <source>
        <dbReference type="EnsemblPlants" id="AET7Gv20035800.19"/>
    </source>
</evidence>
<keyword evidence="2" id="KW-1185">Reference proteome</keyword>
<dbReference type="AlphaFoldDB" id="A0A453QC89"/>
<reference evidence="2" key="1">
    <citation type="journal article" date="2014" name="Science">
        <title>Ancient hybridizations among the ancestral genomes of bread wheat.</title>
        <authorList>
            <consortium name="International Wheat Genome Sequencing Consortium,"/>
            <person name="Marcussen T."/>
            <person name="Sandve S.R."/>
            <person name="Heier L."/>
            <person name="Spannagl M."/>
            <person name="Pfeifer M."/>
            <person name="Jakobsen K.S."/>
            <person name="Wulff B.B."/>
            <person name="Steuernagel B."/>
            <person name="Mayer K.F."/>
            <person name="Olsen O.A."/>
        </authorList>
    </citation>
    <scope>NUCLEOTIDE SEQUENCE [LARGE SCALE GENOMIC DNA]</scope>
    <source>
        <strain evidence="2">cv. AL8/78</strain>
    </source>
</reference>
<protein>
    <submittedName>
        <fullName evidence="1">Uncharacterized protein</fullName>
    </submittedName>
</protein>
<dbReference type="Proteomes" id="UP000015105">
    <property type="component" value="Chromosome 7D"/>
</dbReference>
<accession>A0A453QC89</accession>
<evidence type="ECO:0000313" key="2">
    <source>
        <dbReference type="Proteomes" id="UP000015105"/>
    </source>
</evidence>
<proteinExistence type="predicted"/>
<reference evidence="1" key="5">
    <citation type="journal article" date="2021" name="G3 (Bethesda)">
        <title>Aegilops tauschii genome assembly Aet v5.0 features greater sequence contiguity and improved annotation.</title>
        <authorList>
            <person name="Wang L."/>
            <person name="Zhu T."/>
            <person name="Rodriguez J.C."/>
            <person name="Deal K.R."/>
            <person name="Dubcovsky J."/>
            <person name="McGuire P.E."/>
            <person name="Lux T."/>
            <person name="Spannagl M."/>
            <person name="Mayer K.F.X."/>
            <person name="Baldrich P."/>
            <person name="Meyers B.C."/>
            <person name="Huo N."/>
            <person name="Gu Y.Q."/>
            <person name="Zhou H."/>
            <person name="Devos K.M."/>
            <person name="Bennetzen J.L."/>
            <person name="Unver T."/>
            <person name="Budak H."/>
            <person name="Gulick P.J."/>
            <person name="Galiba G."/>
            <person name="Kalapos B."/>
            <person name="Nelson D.R."/>
            <person name="Li P."/>
            <person name="You F.M."/>
            <person name="Luo M.C."/>
            <person name="Dvorak J."/>
        </authorList>
    </citation>
    <scope>NUCLEOTIDE SEQUENCE [LARGE SCALE GENOMIC DNA]</scope>
    <source>
        <strain evidence="1">cv. AL8/78</strain>
    </source>
</reference>
<organism evidence="1 2">
    <name type="scientific">Aegilops tauschii subsp. strangulata</name>
    <name type="common">Goatgrass</name>
    <dbReference type="NCBI Taxonomy" id="200361"/>
    <lineage>
        <taxon>Eukaryota</taxon>
        <taxon>Viridiplantae</taxon>
        <taxon>Streptophyta</taxon>
        <taxon>Embryophyta</taxon>
        <taxon>Tracheophyta</taxon>
        <taxon>Spermatophyta</taxon>
        <taxon>Magnoliopsida</taxon>
        <taxon>Liliopsida</taxon>
        <taxon>Poales</taxon>
        <taxon>Poaceae</taxon>
        <taxon>BOP clade</taxon>
        <taxon>Pooideae</taxon>
        <taxon>Triticodae</taxon>
        <taxon>Triticeae</taxon>
        <taxon>Triticinae</taxon>
        <taxon>Aegilops</taxon>
    </lineage>
</organism>